<protein>
    <submittedName>
        <fullName evidence="2">Uncharacterized protein</fullName>
    </submittedName>
</protein>
<dbReference type="EMBL" id="MFTJ01000034">
    <property type="protein sequence ID" value="OGI64914.1"/>
    <property type="molecule type" value="Genomic_DNA"/>
</dbReference>
<proteinExistence type="predicted"/>
<organism evidence="2 3">
    <name type="scientific">Candidatus Nomurabacteria bacterium RIFCSPHIGHO2_01_FULL_39_10</name>
    <dbReference type="NCBI Taxonomy" id="1801733"/>
    <lineage>
        <taxon>Bacteria</taxon>
        <taxon>Candidatus Nomuraibacteriota</taxon>
    </lineage>
</organism>
<reference evidence="2 3" key="1">
    <citation type="journal article" date="2016" name="Nat. Commun.">
        <title>Thousands of microbial genomes shed light on interconnected biogeochemical processes in an aquifer system.</title>
        <authorList>
            <person name="Anantharaman K."/>
            <person name="Brown C.T."/>
            <person name="Hug L.A."/>
            <person name="Sharon I."/>
            <person name="Castelle C.J."/>
            <person name="Probst A.J."/>
            <person name="Thomas B.C."/>
            <person name="Singh A."/>
            <person name="Wilkins M.J."/>
            <person name="Karaoz U."/>
            <person name="Brodie E.L."/>
            <person name="Williams K.H."/>
            <person name="Hubbard S.S."/>
            <person name="Banfield J.F."/>
        </authorList>
    </citation>
    <scope>NUCLEOTIDE SEQUENCE [LARGE SCALE GENOMIC DNA]</scope>
</reference>
<feature type="transmembrane region" description="Helical" evidence="1">
    <location>
        <begin position="9"/>
        <end position="33"/>
    </location>
</feature>
<accession>A0A1F6V627</accession>
<keyword evidence="1" id="KW-1133">Transmembrane helix</keyword>
<keyword evidence="1" id="KW-0472">Membrane</keyword>
<evidence type="ECO:0000313" key="2">
    <source>
        <dbReference type="EMBL" id="OGI64914.1"/>
    </source>
</evidence>
<evidence type="ECO:0000256" key="1">
    <source>
        <dbReference type="SAM" id="Phobius"/>
    </source>
</evidence>
<dbReference type="Proteomes" id="UP000178700">
    <property type="component" value="Unassembled WGS sequence"/>
</dbReference>
<gene>
    <name evidence="2" type="ORF">A2642_01355</name>
</gene>
<dbReference type="AlphaFoldDB" id="A0A1F6V627"/>
<name>A0A1F6V627_9BACT</name>
<comment type="caution">
    <text evidence="2">The sequence shown here is derived from an EMBL/GenBank/DDBJ whole genome shotgun (WGS) entry which is preliminary data.</text>
</comment>
<keyword evidence="1" id="KW-0812">Transmembrane</keyword>
<evidence type="ECO:0000313" key="3">
    <source>
        <dbReference type="Proteomes" id="UP000178700"/>
    </source>
</evidence>
<sequence length="75" mass="8798">MDAILQSEIFFFISSVGFIFLWILVAIFLIYLIRATNTFSRILNRLVVFIIPKVLYQKYFLSELKFSTVVVDNTP</sequence>